<evidence type="ECO:0000313" key="2">
    <source>
        <dbReference type="EMBL" id="QJD49604.1"/>
    </source>
</evidence>
<evidence type="ECO:0000313" key="3">
    <source>
        <dbReference type="Proteomes" id="UP000501526"/>
    </source>
</evidence>
<dbReference type="EMBL" id="MT310850">
    <property type="protein sequence ID" value="QJD49604.1"/>
    <property type="molecule type" value="Genomic_DNA"/>
</dbReference>
<dbReference type="KEGG" id="vg:55630537"/>
<reference evidence="2 3" key="1">
    <citation type="submission" date="2020-04" db="EMBL/GenBank/DDBJ databases">
        <authorList>
            <person name="Chase M.A."/>
            <person name="Coleman C.N."/>
            <person name="Cunha M.O."/>
            <person name="Daffner M."/>
            <person name="Deam C.J."/>
            <person name="Deloso L.J."/>
            <person name="Desomma A.M."/>
            <person name="Gallardo J."/>
            <person name="Horne M.E."/>
            <person name="Kanahan O.P."/>
            <person name="Lam V."/>
            <person name="Morgan R.T."/>
            <person name="Mustor E.M."/>
            <person name="Ricardo-Iglesias M."/>
            <person name="Sartorio C.J."/>
            <person name="Sciacchitano A.R."/>
            <person name="Tvenstrup A.W."/>
            <person name="Wood A.R."/>
            <person name="Pollenz R.S."/>
            <person name="Garlena R.A."/>
            <person name="Russell D.A."/>
            <person name="Pope W.H."/>
            <person name="Jacobs-Sera D."/>
            <person name="Hatfull G.F."/>
        </authorList>
    </citation>
    <scope>NUCLEOTIDE SEQUENCE [LARGE SCALE GENOMIC DNA]</scope>
</reference>
<proteinExistence type="predicted"/>
<feature type="region of interest" description="Disordered" evidence="1">
    <location>
        <begin position="45"/>
        <end position="66"/>
    </location>
</feature>
<gene>
    <name evidence="2" type="primary">26</name>
    <name evidence="2" type="ORF">SEA_SECRETARIAT_26</name>
</gene>
<dbReference type="GeneID" id="55630537"/>
<evidence type="ECO:0008006" key="4">
    <source>
        <dbReference type="Google" id="ProtNLM"/>
    </source>
</evidence>
<dbReference type="RefSeq" id="YP_009859436.1">
    <property type="nucleotide sequence ID" value="NC_048876.1"/>
</dbReference>
<dbReference type="Proteomes" id="UP000501526">
    <property type="component" value="Segment"/>
</dbReference>
<evidence type="ECO:0000256" key="1">
    <source>
        <dbReference type="SAM" id="MobiDB-lite"/>
    </source>
</evidence>
<keyword evidence="3" id="KW-1185">Reference proteome</keyword>
<protein>
    <recommendedName>
        <fullName evidence="4">Minor tail protein</fullName>
    </recommendedName>
</protein>
<accession>A0A6M3T9N6</accession>
<organism evidence="2 3">
    <name type="scientific">Gordonia phage Secretariat</name>
    <dbReference type="NCBI Taxonomy" id="2725616"/>
    <lineage>
        <taxon>Viruses</taxon>
        <taxon>Duplodnaviria</taxon>
        <taxon>Heunggongvirae</taxon>
        <taxon>Uroviricota</taxon>
        <taxon>Caudoviricetes</taxon>
        <taxon>Deejayvirinae</taxon>
        <taxon>Secretariatvirus</taxon>
        <taxon>Secretariatvirus secretariat</taxon>
    </lineage>
</organism>
<name>A0A6M3T9N6_9CAUD</name>
<sequence>MAKVTITGFTAARMLAMEQATVTSGTIQGDALVLVTKGGQEIVAGNVRGPQGVKGDPGGVPDATNSTKGGIRLQGNIGGSAATPTVTGALDGTVDTSLATVSSPSNEGWGGGSSSGATMTIREMFNRVQAAFYQMAKKAGRTQTIWSGTMAEYTALSEATRTDPGFVAVILE</sequence>